<sequence>MTDVTQHGMSQAPHDLPAAFDRFGRPGRRRFVSGACAAALLAFAAAGRSRAPFGMGRAFAATPASASASGYDAFIKLSQHLTGRTSFNAVLGKRVYAALGHASSQFDANVATLNTWIQGHGGVPSDTVTAALKTDQPELGSMVGDIMRAWYLGLVGEMPKVQVVAFEKALMFDPVNDVLTIPSYCRDVPFYWKQKPAGE</sequence>
<dbReference type="Proteomes" id="UP000295606">
    <property type="component" value="Unassembled WGS sequence"/>
</dbReference>
<evidence type="ECO:0000256" key="1">
    <source>
        <dbReference type="SAM" id="Phobius"/>
    </source>
</evidence>
<gene>
    <name evidence="2" type="ORF">E1N52_16930</name>
</gene>
<keyword evidence="1" id="KW-0812">Transmembrane</keyword>
<reference evidence="2 3" key="1">
    <citation type="submission" date="2019-03" db="EMBL/GenBank/DDBJ databases">
        <title>Paraburkholderia sp. isolated from native Mimosa gymnas in Guartela State Park, Brazil.</title>
        <authorList>
            <person name="Paulitsch F."/>
            <person name="Hungria M."/>
            <person name="Delamuta J.R.M."/>
            <person name="Ribeiro R.A."/>
            <person name="Dall'Agnol R."/>
            <person name="Silva J.S.B."/>
        </authorList>
    </citation>
    <scope>NUCLEOTIDE SEQUENCE [LARGE SCALE GENOMIC DNA]</scope>
    <source>
        <strain evidence="2 3">CNPSo 3008</strain>
    </source>
</reference>
<dbReference type="InterPro" id="IPR024651">
    <property type="entry name" value="FAD-SLDH_ssu"/>
</dbReference>
<dbReference type="OrthoDB" id="8635030at2"/>
<name>A0A4R5LEE3_9BURK</name>
<dbReference type="EMBL" id="SMOD01000011">
    <property type="protein sequence ID" value="TDG07377.1"/>
    <property type="molecule type" value="Genomic_DNA"/>
</dbReference>
<dbReference type="PROSITE" id="PS51318">
    <property type="entry name" value="TAT"/>
    <property type="match status" value="1"/>
</dbReference>
<comment type="caution">
    <text evidence="2">The sequence shown here is derived from an EMBL/GenBank/DDBJ whole genome shotgun (WGS) entry which is preliminary data.</text>
</comment>
<protein>
    <submittedName>
        <fullName evidence="2">Sorbitol dehydrogenase</fullName>
    </submittedName>
</protein>
<keyword evidence="1" id="KW-1133">Transmembrane helix</keyword>
<dbReference type="Pfam" id="PF12318">
    <property type="entry name" value="FAD-SLDH"/>
    <property type="match status" value="1"/>
</dbReference>
<evidence type="ECO:0000313" key="3">
    <source>
        <dbReference type="Proteomes" id="UP000295606"/>
    </source>
</evidence>
<dbReference type="InterPro" id="IPR006311">
    <property type="entry name" value="TAT_signal"/>
</dbReference>
<proteinExistence type="predicted"/>
<evidence type="ECO:0000313" key="2">
    <source>
        <dbReference type="EMBL" id="TDG07377.1"/>
    </source>
</evidence>
<dbReference type="AlphaFoldDB" id="A0A4R5LEE3"/>
<keyword evidence="1" id="KW-0472">Membrane</keyword>
<feature type="transmembrane region" description="Helical" evidence="1">
    <location>
        <begin position="31"/>
        <end position="47"/>
    </location>
</feature>
<accession>A0A4R5LEE3</accession>
<organism evidence="2 3">
    <name type="scientific">Paraburkholderia guartelaensis</name>
    <dbReference type="NCBI Taxonomy" id="2546446"/>
    <lineage>
        <taxon>Bacteria</taxon>
        <taxon>Pseudomonadati</taxon>
        <taxon>Pseudomonadota</taxon>
        <taxon>Betaproteobacteria</taxon>
        <taxon>Burkholderiales</taxon>
        <taxon>Burkholderiaceae</taxon>
        <taxon>Paraburkholderia</taxon>
    </lineage>
</organism>